<feature type="region of interest" description="Disordered" evidence="1">
    <location>
        <begin position="47"/>
        <end position="101"/>
    </location>
</feature>
<feature type="compositionally biased region" description="Basic and acidic residues" evidence="1">
    <location>
        <begin position="47"/>
        <end position="58"/>
    </location>
</feature>
<accession>A0AAV4JVV7</accession>
<protein>
    <submittedName>
        <fullName evidence="2">Uncharacterized protein</fullName>
    </submittedName>
</protein>
<gene>
    <name evidence="2" type="ORF">ElyMa_007036700</name>
</gene>
<evidence type="ECO:0000256" key="1">
    <source>
        <dbReference type="SAM" id="MobiDB-lite"/>
    </source>
</evidence>
<comment type="caution">
    <text evidence="2">The sequence shown here is derived from an EMBL/GenBank/DDBJ whole genome shotgun (WGS) entry which is preliminary data.</text>
</comment>
<sequence length="101" mass="11940">MVTRSTRPFKKASRLERLSKDLSRETPFFKSEVATWLKLCFSKWQGEEKTKRVRKKEEGEEEEEEEEEDNLLGEEEDEKEGEDEEGEEEEEEGEAEFMEGG</sequence>
<proteinExistence type="predicted"/>
<keyword evidence="3" id="KW-1185">Reference proteome</keyword>
<feature type="compositionally biased region" description="Acidic residues" evidence="1">
    <location>
        <begin position="59"/>
        <end position="101"/>
    </location>
</feature>
<name>A0AAV4JVV7_9GAST</name>
<dbReference type="Proteomes" id="UP000762676">
    <property type="component" value="Unassembled WGS sequence"/>
</dbReference>
<dbReference type="EMBL" id="BMAT01014067">
    <property type="protein sequence ID" value="GFS25865.1"/>
    <property type="molecule type" value="Genomic_DNA"/>
</dbReference>
<evidence type="ECO:0000313" key="2">
    <source>
        <dbReference type="EMBL" id="GFS25865.1"/>
    </source>
</evidence>
<evidence type="ECO:0000313" key="3">
    <source>
        <dbReference type="Proteomes" id="UP000762676"/>
    </source>
</evidence>
<dbReference type="AlphaFoldDB" id="A0AAV4JVV7"/>
<organism evidence="2 3">
    <name type="scientific">Elysia marginata</name>
    <dbReference type="NCBI Taxonomy" id="1093978"/>
    <lineage>
        <taxon>Eukaryota</taxon>
        <taxon>Metazoa</taxon>
        <taxon>Spiralia</taxon>
        <taxon>Lophotrochozoa</taxon>
        <taxon>Mollusca</taxon>
        <taxon>Gastropoda</taxon>
        <taxon>Heterobranchia</taxon>
        <taxon>Euthyneura</taxon>
        <taxon>Panpulmonata</taxon>
        <taxon>Sacoglossa</taxon>
        <taxon>Placobranchoidea</taxon>
        <taxon>Plakobranchidae</taxon>
        <taxon>Elysia</taxon>
    </lineage>
</organism>
<reference evidence="2 3" key="1">
    <citation type="journal article" date="2021" name="Elife">
        <title>Chloroplast acquisition without the gene transfer in kleptoplastic sea slugs, Plakobranchus ocellatus.</title>
        <authorList>
            <person name="Maeda T."/>
            <person name="Takahashi S."/>
            <person name="Yoshida T."/>
            <person name="Shimamura S."/>
            <person name="Takaki Y."/>
            <person name="Nagai Y."/>
            <person name="Toyoda A."/>
            <person name="Suzuki Y."/>
            <person name="Arimoto A."/>
            <person name="Ishii H."/>
            <person name="Satoh N."/>
            <person name="Nishiyama T."/>
            <person name="Hasebe M."/>
            <person name="Maruyama T."/>
            <person name="Minagawa J."/>
            <person name="Obokata J."/>
            <person name="Shigenobu S."/>
        </authorList>
    </citation>
    <scope>NUCLEOTIDE SEQUENCE [LARGE SCALE GENOMIC DNA]</scope>
</reference>